<protein>
    <recommendedName>
        <fullName evidence="4">mannose-6-phosphate isomerase</fullName>
        <ecNumber evidence="4">5.3.1.8</ecNumber>
    </recommendedName>
</protein>
<evidence type="ECO:0000259" key="10">
    <source>
        <dbReference type="Pfam" id="PF20511"/>
    </source>
</evidence>
<evidence type="ECO:0000256" key="3">
    <source>
        <dbReference type="ARBA" id="ARBA00010772"/>
    </source>
</evidence>
<evidence type="ECO:0000256" key="4">
    <source>
        <dbReference type="ARBA" id="ARBA00011956"/>
    </source>
</evidence>
<dbReference type="PANTHER" id="PTHR10309:SF0">
    <property type="entry name" value="MANNOSE-6-PHOSPHATE ISOMERASE"/>
    <property type="match status" value="1"/>
</dbReference>
<evidence type="ECO:0000256" key="1">
    <source>
        <dbReference type="ARBA" id="ARBA00000757"/>
    </source>
</evidence>
<name>A0A835I4M0_9MAGN</name>
<evidence type="ECO:0000256" key="9">
    <source>
        <dbReference type="PIRSR" id="PIRSR001480-2"/>
    </source>
</evidence>
<dbReference type="GO" id="GO:0004476">
    <property type="term" value="F:mannose-6-phosphate isomerase activity"/>
    <property type="evidence" value="ECO:0007669"/>
    <property type="project" value="UniProtKB-EC"/>
</dbReference>
<comment type="caution">
    <text evidence="12">The sequence shown here is derived from an EMBL/GenBank/DDBJ whole genome shotgun (WGS) entry which is preliminary data.</text>
</comment>
<dbReference type="EC" id="5.3.1.8" evidence="4"/>
<comment type="similarity">
    <text evidence="3">Belongs to the mannose-6-phosphate isomerase type 1 family.</text>
</comment>
<dbReference type="EMBL" id="JADFTS010000004">
    <property type="protein sequence ID" value="KAF9609058.1"/>
    <property type="molecule type" value="Genomic_DNA"/>
</dbReference>
<evidence type="ECO:0000313" key="12">
    <source>
        <dbReference type="EMBL" id="KAF9609058.1"/>
    </source>
</evidence>
<dbReference type="FunFam" id="2.60.120.10:FF:000044">
    <property type="entry name" value="Mannose-6-phosphate isomerase"/>
    <property type="match status" value="1"/>
</dbReference>
<proteinExistence type="inferred from homology"/>
<comment type="cofactor">
    <cofactor evidence="9">
        <name>Zn(2+)</name>
        <dbReference type="ChEBI" id="CHEBI:29105"/>
    </cofactor>
    <text evidence="9">Binds 1 zinc ion per subunit.</text>
</comment>
<dbReference type="Gene3D" id="1.10.441.10">
    <property type="entry name" value="Phosphomannose Isomerase, domain 2"/>
    <property type="match status" value="1"/>
</dbReference>
<dbReference type="InterPro" id="IPR001250">
    <property type="entry name" value="Man6P_Isoase-1"/>
</dbReference>
<dbReference type="InterPro" id="IPR016305">
    <property type="entry name" value="Mannose-6-P_Isomerase"/>
</dbReference>
<dbReference type="GO" id="GO:0005975">
    <property type="term" value="P:carbohydrate metabolic process"/>
    <property type="evidence" value="ECO:0007669"/>
    <property type="project" value="InterPro"/>
</dbReference>
<gene>
    <name evidence="12" type="ORF">IFM89_012498</name>
</gene>
<evidence type="ECO:0000256" key="5">
    <source>
        <dbReference type="ARBA" id="ARBA00022723"/>
    </source>
</evidence>
<dbReference type="GO" id="GO:0005829">
    <property type="term" value="C:cytosol"/>
    <property type="evidence" value="ECO:0007669"/>
    <property type="project" value="TreeGrafter"/>
</dbReference>
<comment type="pathway">
    <text evidence="2">Nucleotide-sugar biosynthesis; GDP-alpha-D-mannose biosynthesis; alpha-D-mannose 1-phosphate from D-fructose 6-phosphate: step 1/2.</text>
</comment>
<dbReference type="PIRSF" id="PIRSF001480">
    <property type="entry name" value="Mannose-6-phosphate_isomerase"/>
    <property type="match status" value="1"/>
</dbReference>
<dbReference type="OrthoDB" id="6605218at2759"/>
<keyword evidence="6 9" id="KW-0862">Zinc</keyword>
<feature type="binding site" evidence="9">
    <location>
        <position position="84"/>
    </location>
    <ligand>
        <name>Zn(2+)</name>
        <dbReference type="ChEBI" id="CHEBI:29105"/>
    </ligand>
</feature>
<dbReference type="NCBIfam" id="TIGR00218">
    <property type="entry name" value="manA"/>
    <property type="match status" value="1"/>
</dbReference>
<feature type="domain" description="Phosphomannose isomerase type I catalytic" evidence="10">
    <location>
        <begin position="15"/>
        <end position="68"/>
    </location>
</feature>
<dbReference type="PANTHER" id="PTHR10309">
    <property type="entry name" value="MANNOSE-6-PHOSPHATE ISOMERASE"/>
    <property type="match status" value="1"/>
</dbReference>
<accession>A0A835I4M0</accession>
<dbReference type="GO" id="GO:0009298">
    <property type="term" value="P:GDP-mannose biosynthetic process"/>
    <property type="evidence" value="ECO:0007669"/>
    <property type="project" value="UniProtKB-UniPathway"/>
</dbReference>
<dbReference type="InterPro" id="IPR046457">
    <property type="entry name" value="PMI_typeI_cat"/>
</dbReference>
<feature type="domain" description="Phosphomannose isomerase type I helical insertion" evidence="11">
    <location>
        <begin position="144"/>
        <end position="224"/>
    </location>
</feature>
<feature type="domain" description="Phosphomannose isomerase type I catalytic" evidence="10">
    <location>
        <begin position="74"/>
        <end position="125"/>
    </location>
</feature>
<dbReference type="Pfam" id="PF20511">
    <property type="entry name" value="PMI_typeI_cat"/>
    <property type="match status" value="2"/>
</dbReference>
<dbReference type="CDD" id="cd07011">
    <property type="entry name" value="cupin_PMI_type_I_N"/>
    <property type="match status" value="1"/>
</dbReference>
<evidence type="ECO:0000256" key="2">
    <source>
        <dbReference type="ARBA" id="ARBA00004666"/>
    </source>
</evidence>
<feature type="binding site" evidence="9">
    <location>
        <position position="243"/>
    </location>
    <ligand>
        <name>Zn(2+)</name>
        <dbReference type="ChEBI" id="CHEBI:29105"/>
    </ligand>
</feature>
<dbReference type="UniPathway" id="UPA00126">
    <property type="reaction ID" value="UER00423"/>
</dbReference>
<keyword evidence="13" id="KW-1185">Reference proteome</keyword>
<feature type="binding site" evidence="9">
    <location>
        <position position="111"/>
    </location>
    <ligand>
        <name>Zn(2+)</name>
        <dbReference type="ChEBI" id="CHEBI:29105"/>
    </ligand>
</feature>
<dbReference type="Proteomes" id="UP000631114">
    <property type="component" value="Unassembled WGS sequence"/>
</dbReference>
<dbReference type="PRINTS" id="PR00714">
    <property type="entry name" value="MAN6PISMRASE"/>
</dbReference>
<keyword evidence="7" id="KW-0413">Isomerase</keyword>
<dbReference type="PROSITE" id="PS00965">
    <property type="entry name" value="PMI_I_1"/>
    <property type="match status" value="1"/>
</dbReference>
<dbReference type="PROSITE" id="PS00966">
    <property type="entry name" value="PMI_I_2"/>
    <property type="match status" value="1"/>
</dbReference>
<dbReference type="InterPro" id="IPR046458">
    <property type="entry name" value="PMI_typeI_hel"/>
</dbReference>
<dbReference type="InterPro" id="IPR014710">
    <property type="entry name" value="RmlC-like_jellyroll"/>
</dbReference>
<evidence type="ECO:0000313" key="13">
    <source>
        <dbReference type="Proteomes" id="UP000631114"/>
    </source>
</evidence>
<feature type="active site" evidence="8">
    <location>
        <position position="262"/>
    </location>
</feature>
<evidence type="ECO:0000256" key="6">
    <source>
        <dbReference type="ARBA" id="ARBA00022833"/>
    </source>
</evidence>
<dbReference type="AlphaFoldDB" id="A0A835I4M0"/>
<dbReference type="InterPro" id="IPR018050">
    <property type="entry name" value="Pmannose_isomerase-type1_CS"/>
</dbReference>
<evidence type="ECO:0000256" key="8">
    <source>
        <dbReference type="PIRSR" id="PIRSR001480-1"/>
    </source>
</evidence>
<sequence>MGEKVVESKKKLLPQRLRCSVQNYDWGKVGKESQVARLFSLNSGLDIVVVVDKPYAEIWMGTHDSGPSFNGWTVLSVAKALSIQAHPDKELVRTLHDSHPSIYKDGNHKPEMALALTEFEALCGFVSLQELKDVICGVPEIVELVGNVNADQVTHLDKHAGVERVKTVLRSIFTQLMSVEKDIVSEVVSSMEKKVRQLTDKEELVLRLEKQYPNDIGVAATFFLNYVILNPGEALYLGANEPHAYLSGECMECMATSDNVVRAGLTPKLRDVPTLCSMLTYKQGHPEILQGIPLDPYTKRYSPPFDEFEVDCCVLPQRATTVFPAISGPSIFIVMCGQGTMQMESSNNEELKEGSVIFVPADTQITIACISDLQLYRAGVNSKFL</sequence>
<dbReference type="Pfam" id="PF20512">
    <property type="entry name" value="PMI_typeI_hel"/>
    <property type="match status" value="1"/>
</dbReference>
<dbReference type="InterPro" id="IPR011051">
    <property type="entry name" value="RmlC_Cupin_sf"/>
</dbReference>
<dbReference type="Gene3D" id="2.60.120.10">
    <property type="entry name" value="Jelly Rolls"/>
    <property type="match status" value="3"/>
</dbReference>
<reference evidence="12 13" key="1">
    <citation type="submission" date="2020-10" db="EMBL/GenBank/DDBJ databases">
        <title>The Coptis chinensis genome and diversification of protoberbering-type alkaloids.</title>
        <authorList>
            <person name="Wang B."/>
            <person name="Shu S."/>
            <person name="Song C."/>
            <person name="Liu Y."/>
        </authorList>
    </citation>
    <scope>NUCLEOTIDE SEQUENCE [LARGE SCALE GENOMIC DNA]</scope>
    <source>
        <strain evidence="12">HL-2020</strain>
        <tissue evidence="12">Leaf</tissue>
    </source>
</reference>
<evidence type="ECO:0000259" key="11">
    <source>
        <dbReference type="Pfam" id="PF20512"/>
    </source>
</evidence>
<keyword evidence="5 9" id="KW-0479">Metal-binding</keyword>
<dbReference type="SUPFAM" id="SSF51182">
    <property type="entry name" value="RmlC-like cupins"/>
    <property type="match status" value="1"/>
</dbReference>
<evidence type="ECO:0000256" key="7">
    <source>
        <dbReference type="ARBA" id="ARBA00023235"/>
    </source>
</evidence>
<comment type="catalytic activity">
    <reaction evidence="1">
        <text>D-mannose 6-phosphate = D-fructose 6-phosphate</text>
        <dbReference type="Rhea" id="RHEA:12356"/>
        <dbReference type="ChEBI" id="CHEBI:58735"/>
        <dbReference type="ChEBI" id="CHEBI:61527"/>
        <dbReference type="EC" id="5.3.1.8"/>
    </reaction>
</comment>
<organism evidence="12 13">
    <name type="scientific">Coptis chinensis</name>
    <dbReference type="NCBI Taxonomy" id="261450"/>
    <lineage>
        <taxon>Eukaryota</taxon>
        <taxon>Viridiplantae</taxon>
        <taxon>Streptophyta</taxon>
        <taxon>Embryophyta</taxon>
        <taxon>Tracheophyta</taxon>
        <taxon>Spermatophyta</taxon>
        <taxon>Magnoliopsida</taxon>
        <taxon>Ranunculales</taxon>
        <taxon>Ranunculaceae</taxon>
        <taxon>Coptidoideae</taxon>
        <taxon>Coptis</taxon>
    </lineage>
</organism>
<dbReference type="GO" id="GO:0008270">
    <property type="term" value="F:zinc ion binding"/>
    <property type="evidence" value="ECO:0007669"/>
    <property type="project" value="InterPro"/>
</dbReference>
<feature type="binding site" evidence="9">
    <location>
        <position position="86"/>
    </location>
    <ligand>
        <name>Zn(2+)</name>
        <dbReference type="ChEBI" id="CHEBI:29105"/>
    </ligand>
</feature>